<keyword evidence="3" id="KW-1185">Reference proteome</keyword>
<dbReference type="AlphaFoldDB" id="A0A318JD93"/>
<name>A0A318JD93_9BURK</name>
<accession>A0A318JD93</accession>
<dbReference type="EMBL" id="QJKB01000001">
    <property type="protein sequence ID" value="PXX47558.1"/>
    <property type="molecule type" value="Genomic_DNA"/>
</dbReference>
<dbReference type="CDD" id="cd10917">
    <property type="entry name" value="CE4_NodB_like_6s_7s"/>
    <property type="match status" value="1"/>
</dbReference>
<comment type="caution">
    <text evidence="2">The sequence shown here is derived from an EMBL/GenBank/DDBJ whole genome shotgun (WGS) entry which is preliminary data.</text>
</comment>
<dbReference type="PANTHER" id="PTHR10587">
    <property type="entry name" value="GLYCOSYL TRANSFERASE-RELATED"/>
    <property type="match status" value="1"/>
</dbReference>
<evidence type="ECO:0000313" key="2">
    <source>
        <dbReference type="EMBL" id="PXX47558.1"/>
    </source>
</evidence>
<sequence>MADHCTSNPAPIRFLLSFDDGPSAVQPDNPTEKVLRTLQSNPYQNGIKAVFFAQPRAVNGGGTEFGRALLKREVEAGHLLAFHTGTPRHSNHRYLSEDELKNSLELGIADLSAIMGAAPKLVRPPFWNYDARTLDTYHRHGLQMLLTDLSANDGIIYGINFSLTKRRNMRKLLLATRPKWCQNEMPAVDGVTPIVVTFHDINPYTANHMEEYLEILLDVAKELEIPVSEKPFYDDRDVLERAALARVVKDASNAPELPGIWNWFWGLFR</sequence>
<dbReference type="OrthoDB" id="8617477at2"/>
<dbReference type="InterPro" id="IPR011330">
    <property type="entry name" value="Glyco_hydro/deAcase_b/a-brl"/>
</dbReference>
<dbReference type="Gene3D" id="3.20.20.370">
    <property type="entry name" value="Glycoside hydrolase/deacetylase"/>
    <property type="match status" value="1"/>
</dbReference>
<reference evidence="2 3" key="1">
    <citation type="submission" date="2018-05" db="EMBL/GenBank/DDBJ databases">
        <title>Genomic Encyclopedia of Type Strains, Phase IV (KMG-IV): sequencing the most valuable type-strain genomes for metagenomic binning, comparative biology and taxonomic classification.</title>
        <authorList>
            <person name="Goeker M."/>
        </authorList>
    </citation>
    <scope>NUCLEOTIDE SEQUENCE [LARGE SCALE GENOMIC DNA]</scope>
    <source>
        <strain evidence="2 3">DSM 19792</strain>
    </source>
</reference>
<dbReference type="InterPro" id="IPR002509">
    <property type="entry name" value="NODB_dom"/>
</dbReference>
<dbReference type="RefSeq" id="WP_110253913.1">
    <property type="nucleotide sequence ID" value="NZ_QJKB01000001.1"/>
</dbReference>
<dbReference type="GO" id="GO:0016810">
    <property type="term" value="F:hydrolase activity, acting on carbon-nitrogen (but not peptide) bonds"/>
    <property type="evidence" value="ECO:0007669"/>
    <property type="project" value="InterPro"/>
</dbReference>
<proteinExistence type="predicted"/>
<organism evidence="2 3">
    <name type="scientific">Undibacterium pigrum</name>
    <dbReference type="NCBI Taxonomy" id="401470"/>
    <lineage>
        <taxon>Bacteria</taxon>
        <taxon>Pseudomonadati</taxon>
        <taxon>Pseudomonadota</taxon>
        <taxon>Betaproteobacteria</taxon>
        <taxon>Burkholderiales</taxon>
        <taxon>Oxalobacteraceae</taxon>
        <taxon>Undibacterium</taxon>
    </lineage>
</organism>
<dbReference type="SUPFAM" id="SSF88713">
    <property type="entry name" value="Glycoside hydrolase/deacetylase"/>
    <property type="match status" value="1"/>
</dbReference>
<feature type="domain" description="NodB homology" evidence="1">
    <location>
        <begin position="12"/>
        <end position="228"/>
    </location>
</feature>
<dbReference type="GO" id="GO:0005975">
    <property type="term" value="P:carbohydrate metabolic process"/>
    <property type="evidence" value="ECO:0007669"/>
    <property type="project" value="InterPro"/>
</dbReference>
<dbReference type="InterPro" id="IPR050248">
    <property type="entry name" value="Polysacc_deacetylase_ArnD"/>
</dbReference>
<dbReference type="Pfam" id="PF01522">
    <property type="entry name" value="Polysacc_deac_1"/>
    <property type="match status" value="1"/>
</dbReference>
<gene>
    <name evidence="2" type="ORF">DFR42_1011144</name>
</gene>
<evidence type="ECO:0000259" key="1">
    <source>
        <dbReference type="PROSITE" id="PS51677"/>
    </source>
</evidence>
<protein>
    <submittedName>
        <fullName evidence="2">Polysaccharide deacetylase</fullName>
    </submittedName>
</protein>
<dbReference type="Proteomes" id="UP000247792">
    <property type="component" value="Unassembled WGS sequence"/>
</dbReference>
<evidence type="ECO:0000313" key="3">
    <source>
        <dbReference type="Proteomes" id="UP000247792"/>
    </source>
</evidence>
<dbReference type="PROSITE" id="PS51677">
    <property type="entry name" value="NODB"/>
    <property type="match status" value="1"/>
</dbReference>